<dbReference type="RefSeq" id="WP_077719406.1">
    <property type="nucleotide sequence ID" value="NZ_CP019699.1"/>
</dbReference>
<comment type="cofactor">
    <cofactor evidence="7">
        <name>Mg(2+)</name>
        <dbReference type="ChEBI" id="CHEBI:18420"/>
    </cofactor>
</comment>
<dbReference type="Pfam" id="PF00156">
    <property type="entry name" value="Pribosyltran"/>
    <property type="match status" value="1"/>
</dbReference>
<protein>
    <recommendedName>
        <fullName evidence="2 7">Orotate phosphoribosyltransferase</fullName>
        <shortName evidence="7">OPRT</shortName>
        <shortName evidence="7">OPRTase</shortName>
        <ecNumber evidence="2 7">2.4.2.10</ecNumber>
    </recommendedName>
</protein>
<comment type="caution">
    <text evidence="7">Lacks conserved residue(s) required for the propagation of feature annotation.</text>
</comment>
<comment type="pathway">
    <text evidence="1 7">Pyrimidine metabolism; UMP biosynthesis via de novo pathway; UMP from orotate: step 1/2.</text>
</comment>
<comment type="similarity">
    <text evidence="7">Belongs to the purine/pyrimidine phosphoribosyltransferase family. PyrE subfamily.</text>
</comment>
<dbReference type="OrthoDB" id="9802134at2"/>
<comment type="catalytic activity">
    <reaction evidence="7">
        <text>orotidine 5'-phosphate + diphosphate = orotate + 5-phospho-alpha-D-ribose 1-diphosphate</text>
        <dbReference type="Rhea" id="RHEA:10380"/>
        <dbReference type="ChEBI" id="CHEBI:30839"/>
        <dbReference type="ChEBI" id="CHEBI:33019"/>
        <dbReference type="ChEBI" id="CHEBI:57538"/>
        <dbReference type="ChEBI" id="CHEBI:58017"/>
        <dbReference type="EC" id="2.4.2.10"/>
    </reaction>
</comment>
<keyword evidence="10" id="KW-1185">Reference proteome</keyword>
<feature type="binding site" evidence="7">
    <location>
        <position position="148"/>
    </location>
    <ligand>
        <name>orotate</name>
        <dbReference type="ChEBI" id="CHEBI:30839"/>
    </ligand>
</feature>
<evidence type="ECO:0000313" key="9">
    <source>
        <dbReference type="EMBL" id="AQS55542.1"/>
    </source>
</evidence>
<evidence type="ECO:0000259" key="8">
    <source>
        <dbReference type="Pfam" id="PF00156"/>
    </source>
</evidence>
<feature type="binding site" evidence="7">
    <location>
        <position position="120"/>
    </location>
    <ligand>
        <name>orotate</name>
        <dbReference type="ChEBI" id="CHEBI:30839"/>
    </ligand>
</feature>
<dbReference type="STRING" id="1471761.B0W44_06830"/>
<evidence type="ECO:0000256" key="7">
    <source>
        <dbReference type="HAMAP-Rule" id="MF_01208"/>
    </source>
</evidence>
<comment type="function">
    <text evidence="7">Catalyzes the transfer of a ribosyl phosphate group from 5-phosphoribose 1-diphosphate to orotate, leading to the formation of orotidine monophosphate (OMP).</text>
</comment>
<keyword evidence="6 7" id="KW-0665">Pyrimidine biosynthesis</keyword>
<accession>A0A1U9K692</accession>
<dbReference type="UniPathway" id="UPA00070">
    <property type="reaction ID" value="UER00119"/>
</dbReference>
<dbReference type="PANTHER" id="PTHR19278:SF9">
    <property type="entry name" value="URIDINE 5'-MONOPHOSPHATE SYNTHASE"/>
    <property type="match status" value="1"/>
</dbReference>
<dbReference type="SUPFAM" id="SSF53271">
    <property type="entry name" value="PRTase-like"/>
    <property type="match status" value="1"/>
</dbReference>
<dbReference type="KEGG" id="ntr:B0W44_06830"/>
<comment type="subunit">
    <text evidence="7">Homodimer.</text>
</comment>
<keyword evidence="4 7" id="KW-0808">Transferase</keyword>
<dbReference type="HAMAP" id="MF_01208">
    <property type="entry name" value="PyrE"/>
    <property type="match status" value="1"/>
</dbReference>
<dbReference type="CDD" id="cd06223">
    <property type="entry name" value="PRTases_typeI"/>
    <property type="match status" value="1"/>
</dbReference>
<dbReference type="GO" id="GO:0004588">
    <property type="term" value="F:orotate phosphoribosyltransferase activity"/>
    <property type="evidence" value="ECO:0007669"/>
    <property type="project" value="UniProtKB-UniRule"/>
</dbReference>
<dbReference type="InterPro" id="IPR006273">
    <property type="entry name" value="Orotate_PRibTrfase_bac"/>
</dbReference>
<dbReference type="AlphaFoldDB" id="A0A1U9K692"/>
<evidence type="ECO:0000256" key="1">
    <source>
        <dbReference type="ARBA" id="ARBA00004889"/>
    </source>
</evidence>
<feature type="binding site" description="in other chain" evidence="7">
    <location>
        <begin position="116"/>
        <end position="124"/>
    </location>
    <ligand>
        <name>5-phospho-alpha-D-ribose 1-diphosphate</name>
        <dbReference type="ChEBI" id="CHEBI:58017"/>
        <note>ligand shared between dimeric partners</note>
    </ligand>
</feature>
<keyword evidence="5 7" id="KW-0460">Magnesium</keyword>
<name>A0A1U9K692_9BACL</name>
<keyword evidence="3 7" id="KW-0328">Glycosyltransferase</keyword>
<evidence type="ECO:0000256" key="4">
    <source>
        <dbReference type="ARBA" id="ARBA00022679"/>
    </source>
</evidence>
<feature type="domain" description="Phosphoribosyltransferase" evidence="8">
    <location>
        <begin position="63"/>
        <end position="150"/>
    </location>
</feature>
<reference evidence="9 10" key="1">
    <citation type="journal article" date="2015" name="Int. J. Syst. Evol. Microbiol.">
        <title>Novibacillus thermophilus gen. nov., sp. nov., a Gram-staining-negative and moderately thermophilic member of the family Thermoactinomycetaceae.</title>
        <authorList>
            <person name="Yang G."/>
            <person name="Chen J."/>
            <person name="Zhou S."/>
        </authorList>
    </citation>
    <scope>NUCLEOTIDE SEQUENCE [LARGE SCALE GENOMIC DNA]</scope>
    <source>
        <strain evidence="9 10">SG-1</strain>
    </source>
</reference>
<sequence>MTTDKNDWLDLLQKRHVLQEGHFLLTSGRHSGQYLQCARLFQHPEDAERVGRALAVPFWDMGVDAVVGPAVGGIIAAHEAARALGCRAVFAERENGQMTLRRGFQLEQGERVVVVEDVVTTGGSVKEVLRVVESNGADVLGIASVVNRTGEGTPFQYPYHALLSLHIETYEPDTCPLCRAGARPPIKPGSRRQ</sequence>
<dbReference type="EMBL" id="CP019699">
    <property type="protein sequence ID" value="AQS55542.1"/>
    <property type="molecule type" value="Genomic_DNA"/>
</dbReference>
<dbReference type="GO" id="GO:0000287">
    <property type="term" value="F:magnesium ion binding"/>
    <property type="evidence" value="ECO:0007669"/>
    <property type="project" value="UniProtKB-UniRule"/>
</dbReference>
<dbReference type="InterPro" id="IPR023031">
    <property type="entry name" value="OPRT"/>
</dbReference>
<proteinExistence type="inferred from homology"/>
<evidence type="ECO:0000256" key="6">
    <source>
        <dbReference type="ARBA" id="ARBA00022975"/>
    </source>
</evidence>
<evidence type="ECO:0000313" key="10">
    <source>
        <dbReference type="Proteomes" id="UP000188603"/>
    </source>
</evidence>
<gene>
    <name evidence="7" type="primary">pyrE</name>
    <name evidence="9" type="ORF">B0W44_06830</name>
</gene>
<dbReference type="Proteomes" id="UP000188603">
    <property type="component" value="Chromosome"/>
</dbReference>
<dbReference type="NCBIfam" id="TIGR01367">
    <property type="entry name" value="pyrE_Therm"/>
    <property type="match status" value="1"/>
</dbReference>
<evidence type="ECO:0000256" key="3">
    <source>
        <dbReference type="ARBA" id="ARBA00022676"/>
    </source>
</evidence>
<organism evidence="9 10">
    <name type="scientific">Novibacillus thermophilus</name>
    <dbReference type="NCBI Taxonomy" id="1471761"/>
    <lineage>
        <taxon>Bacteria</taxon>
        <taxon>Bacillati</taxon>
        <taxon>Bacillota</taxon>
        <taxon>Bacilli</taxon>
        <taxon>Bacillales</taxon>
        <taxon>Thermoactinomycetaceae</taxon>
        <taxon>Novibacillus</taxon>
    </lineage>
</organism>
<dbReference type="Gene3D" id="3.40.50.2020">
    <property type="match status" value="1"/>
</dbReference>
<dbReference type="InterPro" id="IPR000836">
    <property type="entry name" value="PRTase_dom"/>
</dbReference>
<evidence type="ECO:0000256" key="5">
    <source>
        <dbReference type="ARBA" id="ARBA00022842"/>
    </source>
</evidence>
<dbReference type="GO" id="GO:0044205">
    <property type="term" value="P:'de novo' UMP biosynthetic process"/>
    <property type="evidence" value="ECO:0007669"/>
    <property type="project" value="UniProtKB-UniRule"/>
</dbReference>
<dbReference type="PANTHER" id="PTHR19278">
    <property type="entry name" value="OROTATE PHOSPHORIBOSYLTRANSFERASE"/>
    <property type="match status" value="1"/>
</dbReference>
<dbReference type="EC" id="2.4.2.10" evidence="2 7"/>
<dbReference type="GO" id="GO:0019856">
    <property type="term" value="P:pyrimidine nucleobase biosynthetic process"/>
    <property type="evidence" value="ECO:0007669"/>
    <property type="project" value="InterPro"/>
</dbReference>
<evidence type="ECO:0000256" key="2">
    <source>
        <dbReference type="ARBA" id="ARBA00011971"/>
    </source>
</evidence>
<dbReference type="InterPro" id="IPR029057">
    <property type="entry name" value="PRTase-like"/>
</dbReference>